<evidence type="ECO:0000313" key="1">
    <source>
        <dbReference type="EMBL" id="RYQ20069.1"/>
    </source>
</evidence>
<comment type="caution">
    <text evidence="1">The sequence shown here is derived from an EMBL/GenBank/DDBJ whole genome shotgun (WGS) entry which is preliminary data.</text>
</comment>
<reference evidence="1 2" key="1">
    <citation type="submission" date="2018-12" db="EMBL/GenBank/DDBJ databases">
        <title>Unveiling genomic diversity among members of the Bifidobacterium pseudolongum species, a widely distributed gut commensal of the animal kingdom.</title>
        <authorList>
            <person name="Lugli G.A."/>
            <person name="Duranti S."/>
            <person name="Albert K."/>
            <person name="Mancabelli L."/>
            <person name="Napoli S."/>
            <person name="Viappiani A."/>
            <person name="Anzalone R."/>
            <person name="Longhi G."/>
            <person name="Milani C."/>
            <person name="Turroni F."/>
            <person name="Alessandri G."/>
            <person name="Sela D.A."/>
            <person name="Van Sinderen D."/>
            <person name="Ventura M."/>
        </authorList>
    </citation>
    <scope>NUCLEOTIDE SEQUENCE [LARGE SCALE GENOMIC DNA]</scope>
    <source>
        <strain evidence="1 2">2071B</strain>
    </source>
</reference>
<proteinExistence type="predicted"/>
<evidence type="ECO:0000313" key="2">
    <source>
        <dbReference type="Proteomes" id="UP000291187"/>
    </source>
</evidence>
<gene>
    <name evidence="1" type="ORF">PG2071B_0480</name>
</gene>
<organism evidence="1 2">
    <name type="scientific">Bifidobacterium pseudolongum subsp. globosum</name>
    <dbReference type="NCBI Taxonomy" id="1690"/>
    <lineage>
        <taxon>Bacteria</taxon>
        <taxon>Bacillati</taxon>
        <taxon>Actinomycetota</taxon>
        <taxon>Actinomycetes</taxon>
        <taxon>Bifidobacteriales</taxon>
        <taxon>Bifidobacteriaceae</taxon>
        <taxon>Bifidobacterium</taxon>
    </lineage>
</organism>
<name>A0A4Q5A8Y1_9BIFI</name>
<dbReference type="AlphaFoldDB" id="A0A4Q5A8Y1"/>
<protein>
    <submittedName>
        <fullName evidence="1">Uncharacterized protein</fullName>
    </submittedName>
</protein>
<sequence>MIAPSLVEAPIVRFSVEERAYRGDGVPRDFSGKPLDWYIKLMQDAERGIQWGEE</sequence>
<accession>A0A4Q5A8Y1</accession>
<dbReference type="EMBL" id="RYUM01000006">
    <property type="protein sequence ID" value="RYQ20069.1"/>
    <property type="molecule type" value="Genomic_DNA"/>
</dbReference>
<dbReference type="Proteomes" id="UP000291187">
    <property type="component" value="Unassembled WGS sequence"/>
</dbReference>